<feature type="compositionally biased region" description="Basic residues" evidence="1">
    <location>
        <begin position="1"/>
        <end position="10"/>
    </location>
</feature>
<feature type="compositionally biased region" description="Basic residues" evidence="1">
    <location>
        <begin position="247"/>
        <end position="256"/>
    </location>
</feature>
<evidence type="ECO:0000313" key="3">
    <source>
        <dbReference type="Proteomes" id="UP000743370"/>
    </source>
</evidence>
<proteinExistence type="predicted"/>
<feature type="region of interest" description="Disordered" evidence="1">
    <location>
        <begin position="236"/>
        <end position="256"/>
    </location>
</feature>
<accession>A0A8T0LB97</accession>
<dbReference type="EMBL" id="JABFOF010000001">
    <property type="protein sequence ID" value="KAG2409244.1"/>
    <property type="molecule type" value="Genomic_DNA"/>
</dbReference>
<comment type="caution">
    <text evidence="2">The sequence shown here is derived from an EMBL/GenBank/DDBJ whole genome shotgun (WGS) entry which is preliminary data.</text>
</comment>
<feature type="region of interest" description="Disordered" evidence="1">
    <location>
        <begin position="1"/>
        <end position="31"/>
    </location>
</feature>
<evidence type="ECO:0000313" key="2">
    <source>
        <dbReference type="EMBL" id="KAG2409244.1"/>
    </source>
</evidence>
<sequence>MTMKKLKAMRRKEEGEYGRRETAPPPERNNFPHHGFGFMGGLGGFAPPPMASTRFGNFILHTTFGGFIPFFFNFQLHGFHDGDLYAGAFGFPHGFSDTFHGVHLDVKVDGRGKVTDAESSSPLDGRSFNDLPFPPYVESSSKRSMPPAQPRTFLETSPTSAPFSKPFSPIGLPSGIDYLNSKTYQLGRKSTKNIEIDTYFFDRGRPREGEADKDDEEDKLQIARPFPVKMGSFLVASEQQQGESHSRRLRLRCVSD</sequence>
<gene>
    <name evidence="2" type="ORF">HKW66_Vig0040660</name>
</gene>
<evidence type="ECO:0000256" key="1">
    <source>
        <dbReference type="SAM" id="MobiDB-lite"/>
    </source>
</evidence>
<feature type="region of interest" description="Disordered" evidence="1">
    <location>
        <begin position="137"/>
        <end position="165"/>
    </location>
</feature>
<organism evidence="2 3">
    <name type="scientific">Phaseolus angularis</name>
    <name type="common">Azuki bean</name>
    <name type="synonym">Vigna angularis</name>
    <dbReference type="NCBI Taxonomy" id="3914"/>
    <lineage>
        <taxon>Eukaryota</taxon>
        <taxon>Viridiplantae</taxon>
        <taxon>Streptophyta</taxon>
        <taxon>Embryophyta</taxon>
        <taxon>Tracheophyta</taxon>
        <taxon>Spermatophyta</taxon>
        <taxon>Magnoliopsida</taxon>
        <taxon>eudicotyledons</taxon>
        <taxon>Gunneridae</taxon>
        <taxon>Pentapetalae</taxon>
        <taxon>rosids</taxon>
        <taxon>fabids</taxon>
        <taxon>Fabales</taxon>
        <taxon>Fabaceae</taxon>
        <taxon>Papilionoideae</taxon>
        <taxon>50 kb inversion clade</taxon>
        <taxon>NPAAA clade</taxon>
        <taxon>indigoferoid/millettioid clade</taxon>
        <taxon>Phaseoleae</taxon>
        <taxon>Vigna</taxon>
    </lineage>
</organism>
<dbReference type="Proteomes" id="UP000743370">
    <property type="component" value="Unassembled WGS sequence"/>
</dbReference>
<protein>
    <submittedName>
        <fullName evidence="2">Uncharacterized protein</fullName>
    </submittedName>
</protein>
<feature type="compositionally biased region" description="Basic and acidic residues" evidence="1">
    <location>
        <begin position="11"/>
        <end position="22"/>
    </location>
</feature>
<reference evidence="2 3" key="1">
    <citation type="submission" date="2020-05" db="EMBL/GenBank/DDBJ databases">
        <title>Vigna angularis (adzuki bean) Var. LongXiaoDou No. 4 denovo assembly.</title>
        <authorList>
            <person name="Xiang H."/>
        </authorList>
    </citation>
    <scope>NUCLEOTIDE SEQUENCE [LARGE SCALE GENOMIC DNA]</scope>
    <source>
        <tissue evidence="2">Leaf</tissue>
    </source>
</reference>
<name>A0A8T0LB97_PHAAN</name>
<dbReference type="AlphaFoldDB" id="A0A8T0LB97"/>